<proteinExistence type="inferred from homology"/>
<dbReference type="InterPro" id="IPR014001">
    <property type="entry name" value="Helicase_ATP-bd"/>
</dbReference>
<dbReference type="RefSeq" id="WP_106535411.1">
    <property type="nucleotide sequence ID" value="NZ_ML142897.1"/>
</dbReference>
<keyword evidence="10" id="KW-1185">Reference proteome</keyword>
<organism evidence="9 10">
    <name type="scientific">Haloactinopolyspora alba</name>
    <dbReference type="NCBI Taxonomy" id="648780"/>
    <lineage>
        <taxon>Bacteria</taxon>
        <taxon>Bacillati</taxon>
        <taxon>Actinomycetota</taxon>
        <taxon>Actinomycetes</taxon>
        <taxon>Jiangellales</taxon>
        <taxon>Jiangellaceae</taxon>
        <taxon>Haloactinopolyspora</taxon>
    </lineage>
</organism>
<dbReference type="InterPro" id="IPR050079">
    <property type="entry name" value="DEAD_box_RNA_helicase"/>
</dbReference>
<dbReference type="Pfam" id="PF00271">
    <property type="entry name" value="Helicase_C"/>
    <property type="match status" value="1"/>
</dbReference>
<dbReference type="Proteomes" id="UP000243528">
    <property type="component" value="Unassembled WGS sequence"/>
</dbReference>
<evidence type="ECO:0000256" key="5">
    <source>
        <dbReference type="ARBA" id="ARBA00038437"/>
    </source>
</evidence>
<gene>
    <name evidence="9" type="ORF">CLV30_101314</name>
</gene>
<feature type="compositionally biased region" description="Basic residues" evidence="6">
    <location>
        <begin position="470"/>
        <end position="485"/>
    </location>
</feature>
<evidence type="ECO:0000259" key="7">
    <source>
        <dbReference type="PROSITE" id="PS51192"/>
    </source>
</evidence>
<dbReference type="SMART" id="SM00487">
    <property type="entry name" value="DEXDc"/>
    <property type="match status" value="1"/>
</dbReference>
<evidence type="ECO:0000256" key="1">
    <source>
        <dbReference type="ARBA" id="ARBA00022741"/>
    </source>
</evidence>
<dbReference type="Pfam" id="PF00270">
    <property type="entry name" value="DEAD"/>
    <property type="match status" value="1"/>
</dbReference>
<dbReference type="GO" id="GO:0003676">
    <property type="term" value="F:nucleic acid binding"/>
    <property type="evidence" value="ECO:0007669"/>
    <property type="project" value="InterPro"/>
</dbReference>
<evidence type="ECO:0000313" key="9">
    <source>
        <dbReference type="EMBL" id="PSL08343.1"/>
    </source>
</evidence>
<dbReference type="GO" id="GO:0005829">
    <property type="term" value="C:cytosol"/>
    <property type="evidence" value="ECO:0007669"/>
    <property type="project" value="TreeGrafter"/>
</dbReference>
<dbReference type="AlphaFoldDB" id="A0A2P8EFU6"/>
<feature type="domain" description="Helicase ATP-binding" evidence="7">
    <location>
        <begin position="107"/>
        <end position="280"/>
    </location>
</feature>
<sequence>MPHDRASLPTGSTSHPQRSGQRSDQRSGRGPRRDDRAGGRRPNRKGDRRSGGGPSQRRTVDPARKAAIEAFDPAGSVFTGLGVPEKVVRILGVDGIVEPTAVQAAVLPDAMAGSDVLGRARTGSGKTLAFGLPVLARLAGGRSQPNHPRALIIVPTRELAGQVSKAIEPLADALGLRMVTVYGGSPYDRQIRRLDRGADIVVATPGRLGDLVDRGACKLESVEMVTLDEADHLCDLGFFPVIDDLLGRTPAGGQRLLLSATLDGDVDRLVRRHLTTPARHEIDPDAGSITTMDHHVLVVGPHNKIDVTTDLLRANPRSIVFTRTKGGATRLAEDLEGAGVPAVDLHGDLSQRVRERNLDRFRSGQAKVVVATDVAARGIHVDGVGLVVHFDPAGEPKSYLHRSGRTARAGASGAVVTVATPGQARNLGELFRKAGVDAKNVDARAVDGAITPSSLTQAPTMAVPEPSRSAPRRNNARPQQNRRRRDNRDRSRGRAGA</sequence>
<feature type="region of interest" description="Disordered" evidence="6">
    <location>
        <begin position="1"/>
        <end position="62"/>
    </location>
</feature>
<dbReference type="InterPro" id="IPR001650">
    <property type="entry name" value="Helicase_C-like"/>
</dbReference>
<dbReference type="SMART" id="SM00490">
    <property type="entry name" value="HELICc"/>
    <property type="match status" value="1"/>
</dbReference>
<keyword evidence="3 9" id="KW-0347">Helicase</keyword>
<comment type="similarity">
    <text evidence="5">Belongs to the DEAD box helicase family.</text>
</comment>
<dbReference type="GO" id="GO:0005524">
    <property type="term" value="F:ATP binding"/>
    <property type="evidence" value="ECO:0007669"/>
    <property type="project" value="UniProtKB-KW"/>
</dbReference>
<evidence type="ECO:0000256" key="3">
    <source>
        <dbReference type="ARBA" id="ARBA00022806"/>
    </source>
</evidence>
<feature type="compositionally biased region" description="Basic and acidic residues" evidence="6">
    <location>
        <begin position="21"/>
        <end position="50"/>
    </location>
</feature>
<evidence type="ECO:0000256" key="6">
    <source>
        <dbReference type="SAM" id="MobiDB-lite"/>
    </source>
</evidence>
<dbReference type="SUPFAM" id="SSF52540">
    <property type="entry name" value="P-loop containing nucleoside triphosphate hydrolases"/>
    <property type="match status" value="1"/>
</dbReference>
<protein>
    <submittedName>
        <fullName evidence="9">Superfamily II DNA/RNA helicase</fullName>
    </submittedName>
</protein>
<dbReference type="Gene3D" id="3.40.50.300">
    <property type="entry name" value="P-loop containing nucleotide triphosphate hydrolases"/>
    <property type="match status" value="2"/>
</dbReference>
<feature type="region of interest" description="Disordered" evidence="6">
    <location>
        <begin position="450"/>
        <end position="497"/>
    </location>
</feature>
<comment type="caution">
    <text evidence="9">The sequence shown here is derived from an EMBL/GenBank/DDBJ whole genome shotgun (WGS) entry which is preliminary data.</text>
</comment>
<dbReference type="CDD" id="cd18787">
    <property type="entry name" value="SF2_C_DEAD"/>
    <property type="match status" value="1"/>
</dbReference>
<evidence type="ECO:0000313" key="10">
    <source>
        <dbReference type="Proteomes" id="UP000243528"/>
    </source>
</evidence>
<dbReference type="GO" id="GO:0016787">
    <property type="term" value="F:hydrolase activity"/>
    <property type="evidence" value="ECO:0007669"/>
    <property type="project" value="UniProtKB-KW"/>
</dbReference>
<dbReference type="PANTHER" id="PTHR47959">
    <property type="entry name" value="ATP-DEPENDENT RNA HELICASE RHLE-RELATED"/>
    <property type="match status" value="1"/>
</dbReference>
<evidence type="ECO:0000259" key="8">
    <source>
        <dbReference type="PROSITE" id="PS51194"/>
    </source>
</evidence>
<dbReference type="InterPro" id="IPR044742">
    <property type="entry name" value="DEAD/DEAH_RhlB"/>
</dbReference>
<feature type="domain" description="Helicase C-terminal" evidence="8">
    <location>
        <begin position="306"/>
        <end position="447"/>
    </location>
</feature>
<dbReference type="PROSITE" id="PS51194">
    <property type="entry name" value="HELICASE_CTER"/>
    <property type="match status" value="1"/>
</dbReference>
<dbReference type="PROSITE" id="PS51192">
    <property type="entry name" value="HELICASE_ATP_BIND_1"/>
    <property type="match status" value="1"/>
</dbReference>
<dbReference type="GO" id="GO:0003724">
    <property type="term" value="F:RNA helicase activity"/>
    <property type="evidence" value="ECO:0007669"/>
    <property type="project" value="TreeGrafter"/>
</dbReference>
<evidence type="ECO:0000256" key="2">
    <source>
        <dbReference type="ARBA" id="ARBA00022801"/>
    </source>
</evidence>
<reference evidence="9 10" key="1">
    <citation type="submission" date="2018-03" db="EMBL/GenBank/DDBJ databases">
        <title>Genomic Encyclopedia of Archaeal and Bacterial Type Strains, Phase II (KMG-II): from individual species to whole genera.</title>
        <authorList>
            <person name="Goeker M."/>
        </authorList>
    </citation>
    <scope>NUCLEOTIDE SEQUENCE [LARGE SCALE GENOMIC DNA]</scope>
    <source>
        <strain evidence="9 10">DSM 45211</strain>
    </source>
</reference>
<dbReference type="InterPro" id="IPR011545">
    <property type="entry name" value="DEAD/DEAH_box_helicase_dom"/>
</dbReference>
<dbReference type="CDD" id="cd00268">
    <property type="entry name" value="DEADc"/>
    <property type="match status" value="1"/>
</dbReference>
<evidence type="ECO:0000256" key="4">
    <source>
        <dbReference type="ARBA" id="ARBA00022840"/>
    </source>
</evidence>
<keyword evidence="1" id="KW-0547">Nucleotide-binding</keyword>
<keyword evidence="2" id="KW-0378">Hydrolase</keyword>
<dbReference type="InterPro" id="IPR027417">
    <property type="entry name" value="P-loop_NTPase"/>
</dbReference>
<dbReference type="PANTHER" id="PTHR47959:SF13">
    <property type="entry name" value="ATP-DEPENDENT RNA HELICASE RHLE"/>
    <property type="match status" value="1"/>
</dbReference>
<feature type="compositionally biased region" description="Basic and acidic residues" evidence="6">
    <location>
        <begin position="486"/>
        <end position="497"/>
    </location>
</feature>
<accession>A0A2P8EFU6</accession>
<dbReference type="EMBL" id="PYGE01000001">
    <property type="protein sequence ID" value="PSL08343.1"/>
    <property type="molecule type" value="Genomic_DNA"/>
</dbReference>
<dbReference type="OrthoDB" id="9805696at2"/>
<name>A0A2P8EFU6_9ACTN</name>
<keyword evidence="4" id="KW-0067">ATP-binding</keyword>